<evidence type="ECO:0000256" key="3">
    <source>
        <dbReference type="PROSITE-ProRule" id="PRU00023"/>
    </source>
</evidence>
<dbReference type="PANTHER" id="PTHR24171">
    <property type="entry name" value="ANKYRIN REPEAT DOMAIN-CONTAINING PROTEIN 39-RELATED"/>
    <property type="match status" value="1"/>
</dbReference>
<dbReference type="InterPro" id="IPR012340">
    <property type="entry name" value="NA-bd_OB-fold"/>
</dbReference>
<feature type="compositionally biased region" description="Low complexity" evidence="4">
    <location>
        <begin position="313"/>
        <end position="327"/>
    </location>
</feature>
<evidence type="ECO:0000259" key="5">
    <source>
        <dbReference type="PROSITE" id="PS51857"/>
    </source>
</evidence>
<dbReference type="InterPro" id="IPR002110">
    <property type="entry name" value="Ankyrin_rpt"/>
</dbReference>
<dbReference type="InterPro" id="IPR011129">
    <property type="entry name" value="CSD"/>
</dbReference>
<dbReference type="Pfam" id="PF00313">
    <property type="entry name" value="CSD"/>
    <property type="match status" value="1"/>
</dbReference>
<dbReference type="SMART" id="SM00248">
    <property type="entry name" value="ANK"/>
    <property type="match status" value="2"/>
</dbReference>
<feature type="compositionally biased region" description="Basic and acidic residues" evidence="4">
    <location>
        <begin position="909"/>
        <end position="922"/>
    </location>
</feature>
<dbReference type="SUPFAM" id="SSF48403">
    <property type="entry name" value="Ankyrin repeat"/>
    <property type="match status" value="1"/>
</dbReference>
<feature type="domain" description="CSD" evidence="5">
    <location>
        <begin position="937"/>
        <end position="1012"/>
    </location>
</feature>
<dbReference type="GO" id="GO:0003676">
    <property type="term" value="F:nucleic acid binding"/>
    <property type="evidence" value="ECO:0007669"/>
    <property type="project" value="InterPro"/>
</dbReference>
<evidence type="ECO:0000313" key="6">
    <source>
        <dbReference type="EMBL" id="CAE8712906.1"/>
    </source>
</evidence>
<feature type="compositionally biased region" description="Polar residues" evidence="4">
    <location>
        <begin position="1231"/>
        <end position="1241"/>
    </location>
</feature>
<dbReference type="Gene3D" id="2.40.50.140">
    <property type="entry name" value="Nucleic acid-binding proteins"/>
    <property type="match status" value="1"/>
</dbReference>
<feature type="compositionally biased region" description="Basic and acidic residues" evidence="4">
    <location>
        <begin position="882"/>
        <end position="891"/>
    </location>
</feature>
<sequence length="1256" mass="136740">MLLRPHPASKVHNFKQARHVMLSIHISEALGKLCISIGNWLQHNSCCHRDDFESDRTGQRTFCSKMKHIFRLNSTPSFFCGRLLPEILDQLCLNPRALTWVGVGMCLSVAILAQDRQSFNIETTIPGACPNSCGTMALAVRRAYACPTCCESFTKWSLCQSHVHSSAPCREALGEKLRNLDNLQEICRVAAGGPANGVSYGSALLGPSTPAAELPTFSGAAVAAAHPTSATTPQSLSASSLSAAAAPANFDRPAAAAAAAASASASAPASASAAPQPQPAASPAVSAAASTAAAASLAAMKSAGAVLRQPSFPATSSSAGATSNSKAVRGGDAPAGSADVVLADAAAMKLDRAVQSGLLCESERRALDDVMETLSQESSALQLAAVSKFLSPGFGEFRWIADKADWLQRCLKFCLKTSSAATSPDPSSSPSAALIQALACHALLPDALAQECWNTFGMLPAELQVNVAAAAWYSLIMNVGSKVSEHFAHLCVNEEVIFNLQAKPSLEVAVKPAQVEWEAIDDTLYQRLLQQMLFRRRNAEERLLRDLAEADASGLQPGQSGSLLYVHQATAVARKKGSAEVLSLLHAAAACGLERLCARFISEGLDLNEQAGHQATTPLHLAAANGSVAVVELLLRMEADPNLLDSEGRSPLYRAVAASVAVDTLEQSDGQDPDAPVQHQLQFKVCHRLLMAGLTSSAGGGQDDVNEEEVAELTALCKQRQLWQMLNLLRLYRRLRELRNKFPSPSLVTDASIIDVCQLQYETACLVIAVFESHIQVNSEAAPIEFRAVLQADFVQARDQVQHLGNRLARRLALSRRAIDSLMNLPPQAALLALQTWKLEEIIPRVYEAHESYVPQGGNELGEADEAEDTTDALPAVNGNQRLHDEDTERPPEEEDLSAASRPGNSPRAPKEKEAEQPEEQKQQQQPEEEEAQGDMRYTGRVRKWDAERGFGFIVQDVVQADEVPKDVFVHRTSLRGNGTNGNSQVDLMEGCRISYVLGEQDDKPRAVDATMIDENHHGLPVHMPASKADKKQKEELFLDEEDELSQKFLRHLRSPAVVQEARERRPECEAWLRCVGLRRHNSGRREDTIWKKEIERRVDLFLEAKTTPLQKRDFDFRVRRFLNEFCMHGTVARVSEALALVGKYTTGKSRDDVRSWPAYLATLLRKFDPEIYTSLADRDRKTRIEQRRQKQNSTGDRIDGDWDASWSLAGQPQADGGGQSDGEEQSGSSAVSTPRNNQRGTAAPDVQQVPRFAFQ</sequence>
<dbReference type="AlphaFoldDB" id="A0A813KU20"/>
<feature type="compositionally biased region" description="Acidic residues" evidence="4">
    <location>
        <begin position="862"/>
        <end position="871"/>
    </location>
</feature>
<dbReference type="Pfam" id="PF12796">
    <property type="entry name" value="Ank_2"/>
    <property type="match status" value="1"/>
</dbReference>
<evidence type="ECO:0000313" key="7">
    <source>
        <dbReference type="Proteomes" id="UP000626109"/>
    </source>
</evidence>
<dbReference type="PROSITE" id="PS50088">
    <property type="entry name" value="ANK_REPEAT"/>
    <property type="match status" value="1"/>
</dbReference>
<reference evidence="6" key="1">
    <citation type="submission" date="2021-02" db="EMBL/GenBank/DDBJ databases">
        <authorList>
            <person name="Dougan E. K."/>
            <person name="Rhodes N."/>
            <person name="Thang M."/>
            <person name="Chan C."/>
        </authorList>
    </citation>
    <scope>NUCLEOTIDE SEQUENCE</scope>
</reference>
<dbReference type="Gene3D" id="1.25.40.20">
    <property type="entry name" value="Ankyrin repeat-containing domain"/>
    <property type="match status" value="1"/>
</dbReference>
<dbReference type="SMART" id="SM00357">
    <property type="entry name" value="CSP"/>
    <property type="match status" value="1"/>
</dbReference>
<feature type="region of interest" description="Disordered" evidence="4">
    <location>
        <begin position="856"/>
        <end position="938"/>
    </location>
</feature>
<feature type="region of interest" description="Disordered" evidence="4">
    <location>
        <begin position="1184"/>
        <end position="1256"/>
    </location>
</feature>
<dbReference type="InterPro" id="IPR002059">
    <property type="entry name" value="CSP_DNA-bd"/>
</dbReference>
<dbReference type="InterPro" id="IPR036770">
    <property type="entry name" value="Ankyrin_rpt-contain_sf"/>
</dbReference>
<feature type="region of interest" description="Disordered" evidence="4">
    <location>
        <begin position="313"/>
        <end position="333"/>
    </location>
</feature>
<keyword evidence="2 3" id="KW-0040">ANK repeat</keyword>
<organism evidence="6 7">
    <name type="scientific">Polarella glacialis</name>
    <name type="common">Dinoflagellate</name>
    <dbReference type="NCBI Taxonomy" id="89957"/>
    <lineage>
        <taxon>Eukaryota</taxon>
        <taxon>Sar</taxon>
        <taxon>Alveolata</taxon>
        <taxon>Dinophyceae</taxon>
        <taxon>Suessiales</taxon>
        <taxon>Suessiaceae</taxon>
        <taxon>Polarella</taxon>
    </lineage>
</organism>
<evidence type="ECO:0000256" key="4">
    <source>
        <dbReference type="SAM" id="MobiDB-lite"/>
    </source>
</evidence>
<evidence type="ECO:0000256" key="1">
    <source>
        <dbReference type="ARBA" id="ARBA00022737"/>
    </source>
</evidence>
<keyword evidence="1" id="KW-0677">Repeat</keyword>
<protein>
    <recommendedName>
        <fullName evidence="5">CSD domain-containing protein</fullName>
    </recommendedName>
</protein>
<proteinExistence type="predicted"/>
<gene>
    <name evidence="6" type="ORF">PGLA2088_LOCUS37234</name>
</gene>
<evidence type="ECO:0000256" key="2">
    <source>
        <dbReference type="ARBA" id="ARBA00023043"/>
    </source>
</evidence>
<dbReference type="SUPFAM" id="SSF50249">
    <property type="entry name" value="Nucleic acid-binding proteins"/>
    <property type="match status" value="1"/>
</dbReference>
<dbReference type="Proteomes" id="UP000626109">
    <property type="component" value="Unassembled WGS sequence"/>
</dbReference>
<dbReference type="PROSITE" id="PS50297">
    <property type="entry name" value="ANK_REP_REGION"/>
    <property type="match status" value="1"/>
</dbReference>
<name>A0A813KU20_POLGL</name>
<dbReference type="EMBL" id="CAJNNW010032414">
    <property type="protein sequence ID" value="CAE8712906.1"/>
    <property type="molecule type" value="Genomic_DNA"/>
</dbReference>
<comment type="caution">
    <text evidence="6">The sequence shown here is derived from an EMBL/GenBank/DDBJ whole genome shotgun (WGS) entry which is preliminary data.</text>
</comment>
<dbReference type="PROSITE" id="PS51857">
    <property type="entry name" value="CSD_2"/>
    <property type="match status" value="1"/>
</dbReference>
<accession>A0A813KU20</accession>
<feature type="repeat" description="ANK" evidence="3">
    <location>
        <begin position="614"/>
        <end position="646"/>
    </location>
</feature>